<evidence type="ECO:0000256" key="1">
    <source>
        <dbReference type="ARBA" id="ARBA00023015"/>
    </source>
</evidence>
<accession>A0ABX8CQ19</accession>
<evidence type="ECO:0000313" key="7">
    <source>
        <dbReference type="Proteomes" id="UP000683310"/>
    </source>
</evidence>
<dbReference type="InterPro" id="IPR036271">
    <property type="entry name" value="Tet_transcr_reg_TetR-rel_C_sf"/>
</dbReference>
<feature type="DNA-binding region" description="H-T-H motif" evidence="4">
    <location>
        <begin position="39"/>
        <end position="58"/>
    </location>
</feature>
<dbReference type="PANTHER" id="PTHR30055:SF234">
    <property type="entry name" value="HTH-TYPE TRANSCRIPTIONAL REGULATOR BETI"/>
    <property type="match status" value="1"/>
</dbReference>
<evidence type="ECO:0000256" key="4">
    <source>
        <dbReference type="PROSITE-ProRule" id="PRU00335"/>
    </source>
</evidence>
<protein>
    <submittedName>
        <fullName evidence="6">TetR/AcrR family transcriptional regulator</fullName>
    </submittedName>
</protein>
<dbReference type="InterPro" id="IPR009057">
    <property type="entry name" value="Homeodomain-like_sf"/>
</dbReference>
<feature type="domain" description="HTH tetR-type" evidence="5">
    <location>
        <begin position="17"/>
        <end position="76"/>
    </location>
</feature>
<dbReference type="InterPro" id="IPR001647">
    <property type="entry name" value="HTH_TetR"/>
</dbReference>
<dbReference type="PROSITE" id="PS50977">
    <property type="entry name" value="HTH_TETR_2"/>
    <property type="match status" value="1"/>
</dbReference>
<dbReference type="PRINTS" id="PR00455">
    <property type="entry name" value="HTHTETR"/>
</dbReference>
<organism evidence="6 7">
    <name type="scientific">Nocardia tengchongensis</name>
    <dbReference type="NCBI Taxonomy" id="2055889"/>
    <lineage>
        <taxon>Bacteria</taxon>
        <taxon>Bacillati</taxon>
        <taxon>Actinomycetota</taxon>
        <taxon>Actinomycetes</taxon>
        <taxon>Mycobacteriales</taxon>
        <taxon>Nocardiaceae</taxon>
        <taxon>Nocardia</taxon>
    </lineage>
</organism>
<proteinExistence type="predicted"/>
<keyword evidence="3" id="KW-0804">Transcription</keyword>
<keyword evidence="1" id="KW-0805">Transcription regulation</keyword>
<dbReference type="Pfam" id="PF21597">
    <property type="entry name" value="TetR_C_43"/>
    <property type="match status" value="1"/>
</dbReference>
<evidence type="ECO:0000259" key="5">
    <source>
        <dbReference type="PROSITE" id="PS50977"/>
    </source>
</evidence>
<dbReference type="InterPro" id="IPR050109">
    <property type="entry name" value="HTH-type_TetR-like_transc_reg"/>
</dbReference>
<evidence type="ECO:0000313" key="6">
    <source>
        <dbReference type="EMBL" id="QVI20979.1"/>
    </source>
</evidence>
<sequence>MPTRITHASDVPRLNARATYARILDAAQHAFAERGTSVSLAEIARRAGVGTSTVHRCFPTKAGLLEAVLERRIERLNAQAAEHLRQRDPGPAFFDFCMEVVASAPRDEAACDVLTLGDGWPRARIRGAGKRFHQSLTLLLAAAQRSGTVRADITVADVLGVFTACLAVQRRTDQSAPIGRTAALILDSLRAERNSAGIFSAVSGADVDDPDAHGCQMCGVALARSATGRRARYCSPACRQKAHRERTRLARPSSAYRPTA</sequence>
<dbReference type="PANTHER" id="PTHR30055">
    <property type="entry name" value="HTH-TYPE TRANSCRIPTIONAL REGULATOR RUTR"/>
    <property type="match status" value="1"/>
</dbReference>
<keyword evidence="2 4" id="KW-0238">DNA-binding</keyword>
<dbReference type="InterPro" id="IPR049445">
    <property type="entry name" value="TetR_SbtR-like_C"/>
</dbReference>
<gene>
    <name evidence="6" type="ORF">KHQ06_33760</name>
</gene>
<dbReference type="EMBL" id="CP074371">
    <property type="protein sequence ID" value="QVI20979.1"/>
    <property type="molecule type" value="Genomic_DNA"/>
</dbReference>
<name>A0ABX8CQ19_9NOCA</name>
<reference evidence="6 7" key="1">
    <citation type="submission" date="2021-04" db="EMBL/GenBank/DDBJ databases">
        <title>Nocardia tengchongensis.</title>
        <authorList>
            <person name="Zhuang k."/>
            <person name="Ran Y."/>
            <person name="Li W."/>
        </authorList>
    </citation>
    <scope>NUCLEOTIDE SEQUENCE [LARGE SCALE GENOMIC DNA]</scope>
    <source>
        <strain evidence="6 7">CFH S0057</strain>
    </source>
</reference>
<evidence type="ECO:0000256" key="2">
    <source>
        <dbReference type="ARBA" id="ARBA00023125"/>
    </source>
</evidence>
<dbReference type="SUPFAM" id="SSF48498">
    <property type="entry name" value="Tetracyclin repressor-like, C-terminal domain"/>
    <property type="match status" value="1"/>
</dbReference>
<dbReference type="Pfam" id="PF00440">
    <property type="entry name" value="TetR_N"/>
    <property type="match status" value="1"/>
</dbReference>
<keyword evidence="7" id="KW-1185">Reference proteome</keyword>
<dbReference type="Proteomes" id="UP000683310">
    <property type="component" value="Chromosome"/>
</dbReference>
<dbReference type="Gene3D" id="1.10.357.10">
    <property type="entry name" value="Tetracycline Repressor, domain 2"/>
    <property type="match status" value="1"/>
</dbReference>
<evidence type="ECO:0000256" key="3">
    <source>
        <dbReference type="ARBA" id="ARBA00023163"/>
    </source>
</evidence>
<dbReference type="SUPFAM" id="SSF46689">
    <property type="entry name" value="Homeodomain-like"/>
    <property type="match status" value="1"/>
</dbReference>